<feature type="compositionally biased region" description="Acidic residues" evidence="1">
    <location>
        <begin position="611"/>
        <end position="627"/>
    </location>
</feature>
<reference evidence="2" key="1">
    <citation type="submission" date="2022-11" db="EMBL/GenBank/DDBJ databases">
        <title>Genome Sequence of Cubamyces cubensis.</title>
        <authorList>
            <person name="Buettner E."/>
        </authorList>
    </citation>
    <scope>NUCLEOTIDE SEQUENCE</scope>
    <source>
        <strain evidence="2">MPL-01</strain>
    </source>
</reference>
<dbReference type="GO" id="GO:0000500">
    <property type="term" value="C:RNA polymerase I upstream activating factor complex"/>
    <property type="evidence" value="ECO:0007669"/>
    <property type="project" value="InterPro"/>
</dbReference>
<evidence type="ECO:0000313" key="2">
    <source>
        <dbReference type="EMBL" id="KAJ8480997.1"/>
    </source>
</evidence>
<dbReference type="AlphaFoldDB" id="A0AAD7TTH3"/>
<evidence type="ECO:0000313" key="3">
    <source>
        <dbReference type="Proteomes" id="UP001215151"/>
    </source>
</evidence>
<feature type="compositionally biased region" description="Basic residues" evidence="1">
    <location>
        <begin position="168"/>
        <end position="178"/>
    </location>
</feature>
<name>A0AAD7TTH3_9APHY</name>
<feature type="region of interest" description="Disordered" evidence="1">
    <location>
        <begin position="167"/>
        <end position="190"/>
    </location>
</feature>
<organism evidence="2 3">
    <name type="scientific">Trametes cubensis</name>
    <dbReference type="NCBI Taxonomy" id="1111947"/>
    <lineage>
        <taxon>Eukaryota</taxon>
        <taxon>Fungi</taxon>
        <taxon>Dikarya</taxon>
        <taxon>Basidiomycota</taxon>
        <taxon>Agaricomycotina</taxon>
        <taxon>Agaricomycetes</taxon>
        <taxon>Polyporales</taxon>
        <taxon>Polyporaceae</taxon>
        <taxon>Trametes</taxon>
    </lineage>
</organism>
<dbReference type="EMBL" id="JAPEVG010000148">
    <property type="protein sequence ID" value="KAJ8480997.1"/>
    <property type="molecule type" value="Genomic_DNA"/>
</dbReference>
<feature type="compositionally biased region" description="Basic and acidic residues" evidence="1">
    <location>
        <begin position="852"/>
        <end position="866"/>
    </location>
</feature>
<feature type="compositionally biased region" description="Basic residues" evidence="1">
    <location>
        <begin position="799"/>
        <end position="810"/>
    </location>
</feature>
<dbReference type="GO" id="GO:0006361">
    <property type="term" value="P:transcription initiation at RNA polymerase I promoter"/>
    <property type="evidence" value="ECO:0007669"/>
    <property type="project" value="TreeGrafter"/>
</dbReference>
<dbReference type="InterPro" id="IPR039601">
    <property type="entry name" value="Rrn5"/>
</dbReference>
<gene>
    <name evidence="2" type="ORF">ONZ51_g6287</name>
</gene>
<feature type="region of interest" description="Disordered" evidence="1">
    <location>
        <begin position="771"/>
        <end position="878"/>
    </location>
</feature>
<feature type="compositionally biased region" description="Basic and acidic residues" evidence="1">
    <location>
        <begin position="774"/>
        <end position="783"/>
    </location>
</feature>
<dbReference type="GO" id="GO:0001181">
    <property type="term" value="F:RNA polymerase I general transcription initiation factor activity"/>
    <property type="evidence" value="ECO:0007669"/>
    <property type="project" value="TreeGrafter"/>
</dbReference>
<dbReference type="PANTHER" id="PTHR28079:SF1">
    <property type="entry name" value="RNA POLYMERASE I-SPECIFIC TRANSCRIPTION INITIATION FACTOR RRN5"/>
    <property type="match status" value="1"/>
</dbReference>
<sequence>MPNSDDEDGTQEVAPTYLDFYSEYLDHFRAHLAGRDGSELLPASHLPPNAFWTAAEKDAFFHALAVHSRLRPDLIAVEVKTKTVPDVCVYLALLEDATREASRSVIYVGKEKKHVDYKVPRKQLPIAVEVTDEWIQREEAMAAALAAADVAYERELVVGPREEEVRTRRSAVRAKKSKGHSDRDRVAEKERRKDFEAWLQAARQIWKVEDMWQSLDQVSLAALDRMLREEEDGHAEADQANALETLPPDSALDGKLDEVPSGQAAPHPADQPTNDISEALIDPQLLEISRAAPAIPPPRTPEPEVTFSSPLPTTPVTDPVEVSQGLSTPFQPTSPLFSVLSHPTTSASRSALALSAPSAIGSGQYDMDEGHEEDVASMSPVSRRRYQKRLYMRRKRAQATGGVVNENTGRLKPGRKPKQRLARRDDTAEVESQEVAESSTTAVDPTVQEPAVEPHATPATEAQGGGEVRHPHVSGMTRPYKRQAQFASIGINAQRLHEEGVGLFHLQSIGKLMQTYNQLHDVPAEVGSEISVDTIKLLHAIIVQFVAEVMERAIVSREQERIAKLQTKVWRMKENQNVSATNVKHALALLGADSFDKRAHFAGLLKKLDLEQEGDGGGEDASGDESDGEAHSNDDQAEPSQLAPEELDGSERPIEEVESSEPALPPLSLLRTVFTPFVNLPTSSTPSGSATYAPDPATYMPWPPSSALFASSEPTPEDELLPETIDEGALVAELLDDENIDKEDRLLEQAEQNALWLRFGENGAPTVVAAATSDPKDASDAVDGRPQAVHADAASQKPVLKRKRKPRGRSKSVGVTTEGAESDRGDGEGEGTGERRVRRKHAKGKGKGTAHLNEDQLRFMEPDPNGRIKSSVYVLDSD</sequence>
<feature type="region of interest" description="Disordered" evidence="1">
    <location>
        <begin position="394"/>
        <end position="472"/>
    </location>
</feature>
<feature type="region of interest" description="Disordered" evidence="1">
    <location>
        <begin position="231"/>
        <end position="275"/>
    </location>
</feature>
<feature type="compositionally biased region" description="Basic residues" evidence="1">
    <location>
        <begin position="836"/>
        <end position="848"/>
    </location>
</feature>
<feature type="compositionally biased region" description="Basic residues" evidence="1">
    <location>
        <begin position="412"/>
        <end position="421"/>
    </location>
</feature>
<evidence type="ECO:0000256" key="1">
    <source>
        <dbReference type="SAM" id="MobiDB-lite"/>
    </source>
</evidence>
<dbReference type="PANTHER" id="PTHR28079">
    <property type="entry name" value="RNA POLYMERASE I-SPECIFIC TRANSCRIPTION INITIATION FACTOR RRN5"/>
    <property type="match status" value="1"/>
</dbReference>
<keyword evidence="3" id="KW-1185">Reference proteome</keyword>
<feature type="region of interest" description="Disordered" evidence="1">
    <location>
        <begin position="610"/>
        <end position="663"/>
    </location>
</feature>
<dbReference type="GO" id="GO:0000182">
    <property type="term" value="F:rDNA binding"/>
    <property type="evidence" value="ECO:0007669"/>
    <property type="project" value="TreeGrafter"/>
</dbReference>
<accession>A0AAD7TTH3</accession>
<feature type="compositionally biased region" description="Basic and acidic residues" evidence="1">
    <location>
        <begin position="821"/>
        <end position="835"/>
    </location>
</feature>
<proteinExistence type="predicted"/>
<feature type="compositionally biased region" description="Polar residues" evidence="1">
    <location>
        <begin position="306"/>
        <end position="316"/>
    </location>
</feature>
<feature type="compositionally biased region" description="Basic and acidic residues" evidence="1">
    <location>
        <begin position="179"/>
        <end position="190"/>
    </location>
</feature>
<comment type="caution">
    <text evidence="2">The sequence shown here is derived from an EMBL/GenBank/DDBJ whole genome shotgun (WGS) entry which is preliminary data.</text>
</comment>
<protein>
    <submittedName>
        <fullName evidence="2">Uncharacterized protein</fullName>
    </submittedName>
</protein>
<dbReference type="GO" id="GO:0042790">
    <property type="term" value="P:nucleolar large rRNA transcription by RNA polymerase I"/>
    <property type="evidence" value="ECO:0007669"/>
    <property type="project" value="InterPro"/>
</dbReference>
<dbReference type="Proteomes" id="UP001215151">
    <property type="component" value="Unassembled WGS sequence"/>
</dbReference>
<feature type="region of interest" description="Disordered" evidence="1">
    <location>
        <begin position="293"/>
        <end position="322"/>
    </location>
</feature>